<protein>
    <submittedName>
        <fullName evidence="1">Uncharacterized protein</fullName>
    </submittedName>
</protein>
<keyword evidence="2" id="KW-1185">Reference proteome</keyword>
<sequence>MTPDYTKLLDQLRAGELDHIEVTPDTFNAFRAAWTNYPRREQIVGTAKRNGVIEYHYQSVQGN</sequence>
<gene>
    <name evidence="1" type="ORF">ACFQ5J_02545</name>
</gene>
<proteinExistence type="predicted"/>
<evidence type="ECO:0000313" key="2">
    <source>
        <dbReference type="Proteomes" id="UP001597252"/>
    </source>
</evidence>
<reference evidence="2" key="1">
    <citation type="journal article" date="2019" name="Int. J. Syst. Evol. Microbiol.">
        <title>The Global Catalogue of Microorganisms (GCM) 10K type strain sequencing project: providing services to taxonomists for standard genome sequencing and annotation.</title>
        <authorList>
            <consortium name="The Broad Institute Genomics Platform"/>
            <consortium name="The Broad Institute Genome Sequencing Center for Infectious Disease"/>
            <person name="Wu L."/>
            <person name="Ma J."/>
        </authorList>
    </citation>
    <scope>NUCLEOTIDE SEQUENCE [LARGE SCALE GENOMIC DNA]</scope>
    <source>
        <strain evidence="2">CCM 8903</strain>
    </source>
</reference>
<dbReference type="RefSeq" id="WP_125747907.1">
    <property type="nucleotide sequence ID" value="NZ_JBHTON010000005.1"/>
</dbReference>
<dbReference type="Proteomes" id="UP001597252">
    <property type="component" value="Unassembled WGS sequence"/>
</dbReference>
<comment type="caution">
    <text evidence="1">The sequence shown here is derived from an EMBL/GenBank/DDBJ whole genome shotgun (WGS) entry which is preliminary data.</text>
</comment>
<dbReference type="EMBL" id="JBHTON010000005">
    <property type="protein sequence ID" value="MFD1484106.1"/>
    <property type="molecule type" value="Genomic_DNA"/>
</dbReference>
<organism evidence="1 2">
    <name type="scientific">Lacticaseibacillus baoqingensis</name>
    <dbReference type="NCBI Taxonomy" id="2486013"/>
    <lineage>
        <taxon>Bacteria</taxon>
        <taxon>Bacillati</taxon>
        <taxon>Bacillota</taxon>
        <taxon>Bacilli</taxon>
        <taxon>Lactobacillales</taxon>
        <taxon>Lactobacillaceae</taxon>
        <taxon>Lacticaseibacillus</taxon>
    </lineage>
</organism>
<name>A0ABW4E5U3_9LACO</name>
<accession>A0ABW4E5U3</accession>
<evidence type="ECO:0000313" key="1">
    <source>
        <dbReference type="EMBL" id="MFD1484106.1"/>
    </source>
</evidence>